<dbReference type="AlphaFoldDB" id="A0A9W6X192"/>
<dbReference type="Proteomes" id="UP001165083">
    <property type="component" value="Unassembled WGS sequence"/>
</dbReference>
<protein>
    <submittedName>
        <fullName evidence="1">Unnamed protein product</fullName>
    </submittedName>
</protein>
<evidence type="ECO:0000313" key="1">
    <source>
        <dbReference type="EMBL" id="GMF26532.1"/>
    </source>
</evidence>
<organism evidence="1 2">
    <name type="scientific">Phytophthora lilii</name>
    <dbReference type="NCBI Taxonomy" id="2077276"/>
    <lineage>
        <taxon>Eukaryota</taxon>
        <taxon>Sar</taxon>
        <taxon>Stramenopiles</taxon>
        <taxon>Oomycota</taxon>
        <taxon>Peronosporomycetes</taxon>
        <taxon>Peronosporales</taxon>
        <taxon>Peronosporaceae</taxon>
        <taxon>Phytophthora</taxon>
    </lineage>
</organism>
<dbReference type="EMBL" id="BSXW01000612">
    <property type="protein sequence ID" value="GMF26532.1"/>
    <property type="molecule type" value="Genomic_DNA"/>
</dbReference>
<reference evidence="1" key="1">
    <citation type="submission" date="2023-04" db="EMBL/GenBank/DDBJ databases">
        <title>Phytophthora lilii NBRC 32176.</title>
        <authorList>
            <person name="Ichikawa N."/>
            <person name="Sato H."/>
            <person name="Tonouchi N."/>
        </authorList>
    </citation>
    <scope>NUCLEOTIDE SEQUENCE</scope>
    <source>
        <strain evidence="1">NBRC 32176</strain>
    </source>
</reference>
<name>A0A9W6X192_9STRA</name>
<gene>
    <name evidence="1" type="ORF">Plil01_001103000</name>
</gene>
<evidence type="ECO:0000313" key="2">
    <source>
        <dbReference type="Proteomes" id="UP001165083"/>
    </source>
</evidence>
<proteinExistence type="predicted"/>
<comment type="caution">
    <text evidence="1">The sequence shown here is derived from an EMBL/GenBank/DDBJ whole genome shotgun (WGS) entry which is preliminary data.</text>
</comment>
<keyword evidence="2" id="KW-1185">Reference proteome</keyword>
<accession>A0A9W6X192</accession>
<sequence>MAKLGTSAVASTPSSLLNSLSVPAQSGWRVSFPNDLPSFHFYPFTRAQFDAVFKVYDDSIAKLPQVPTCGVFGWNVHHFPLTGRDDKSIVGRARFTTRVKASLDYVDAIITSADLNVWPLLVTPPNWRHEQRSSVSTQVLQAFNESTLVMCCKIPGRSFALLPAWTSTAIHRQK</sequence>